<accession>A0A2Z4Y9Q2</accession>
<dbReference type="EMBL" id="CP030759">
    <property type="protein sequence ID" value="AXA37115.1"/>
    <property type="molecule type" value="Genomic_DNA"/>
</dbReference>
<gene>
    <name evidence="1" type="ORF">BRCON_2338</name>
</gene>
<name>A0A2Z4Y9Q2_SUMC1</name>
<organism evidence="1 2">
    <name type="scientific">Sumerlaea chitinivorans</name>
    <dbReference type="NCBI Taxonomy" id="2250252"/>
    <lineage>
        <taxon>Bacteria</taxon>
        <taxon>Candidatus Sumerlaeota</taxon>
        <taxon>Candidatus Sumerlaeia</taxon>
        <taxon>Candidatus Sumerlaeales</taxon>
        <taxon>Candidatus Sumerlaeaceae</taxon>
        <taxon>Candidatus Sumerlaea</taxon>
    </lineage>
</organism>
<dbReference type="Proteomes" id="UP000262583">
    <property type="component" value="Chromosome"/>
</dbReference>
<dbReference type="KEGG" id="schv:BRCON_2338"/>
<reference evidence="1 2" key="1">
    <citation type="submission" date="2018-05" db="EMBL/GenBank/DDBJ databases">
        <title>A metagenomic window into the 2 km-deep terrestrial subsurface aquifer revealed taxonomically and functionally diverse microbial community comprising novel uncultured bacterial lineages.</title>
        <authorList>
            <person name="Kadnikov V.V."/>
            <person name="Mardanov A.V."/>
            <person name="Beletsky A.V."/>
            <person name="Banks D."/>
            <person name="Pimenov N.V."/>
            <person name="Frank Y.A."/>
            <person name="Karnachuk O.V."/>
            <person name="Ravin N.V."/>
        </authorList>
    </citation>
    <scope>NUCLEOTIDE SEQUENCE [LARGE SCALE GENOMIC DNA]</scope>
    <source>
        <strain evidence="1">BY</strain>
    </source>
</reference>
<proteinExistence type="predicted"/>
<evidence type="ECO:0000313" key="2">
    <source>
        <dbReference type="Proteomes" id="UP000262583"/>
    </source>
</evidence>
<dbReference type="AlphaFoldDB" id="A0A2Z4Y9Q2"/>
<evidence type="ECO:0000313" key="1">
    <source>
        <dbReference type="EMBL" id="AXA37115.1"/>
    </source>
</evidence>
<protein>
    <submittedName>
        <fullName evidence="1">Uncharacterized protein</fullName>
    </submittedName>
</protein>
<sequence length="50" mass="5867">MDFFVSRVLVRGEIPCGNLPTLCLPQPYRYLWMVAQRIHAPEMYETPKAK</sequence>